<evidence type="ECO:0000256" key="8">
    <source>
        <dbReference type="ARBA" id="ARBA00022741"/>
    </source>
</evidence>
<evidence type="ECO:0000256" key="14">
    <source>
        <dbReference type="SAM" id="Phobius"/>
    </source>
</evidence>
<evidence type="ECO:0000256" key="12">
    <source>
        <dbReference type="ARBA" id="ARBA00023012"/>
    </source>
</evidence>
<comment type="caution">
    <text evidence="17">The sequence shown here is derived from an EMBL/GenBank/DDBJ whole genome shotgun (WGS) entry which is preliminary data.</text>
</comment>
<dbReference type="SMART" id="SM00304">
    <property type="entry name" value="HAMP"/>
    <property type="match status" value="1"/>
</dbReference>
<organism evidence="17 18">
    <name type="scientific">Paenibacillus montaniterrae</name>
    <dbReference type="NCBI Taxonomy" id="429341"/>
    <lineage>
        <taxon>Bacteria</taxon>
        <taxon>Bacillati</taxon>
        <taxon>Bacillota</taxon>
        <taxon>Bacilli</taxon>
        <taxon>Bacillales</taxon>
        <taxon>Paenibacillaceae</taxon>
        <taxon>Paenibacillus</taxon>
    </lineage>
</organism>
<evidence type="ECO:0000256" key="9">
    <source>
        <dbReference type="ARBA" id="ARBA00022777"/>
    </source>
</evidence>
<dbReference type="InterPro" id="IPR005467">
    <property type="entry name" value="His_kinase_dom"/>
</dbReference>
<dbReference type="Pfam" id="PF02518">
    <property type="entry name" value="HATPase_c"/>
    <property type="match status" value="1"/>
</dbReference>
<dbReference type="Pfam" id="PF06580">
    <property type="entry name" value="His_kinase"/>
    <property type="match status" value="1"/>
</dbReference>
<evidence type="ECO:0000256" key="7">
    <source>
        <dbReference type="ARBA" id="ARBA00022692"/>
    </source>
</evidence>
<dbReference type="Proteomes" id="UP000683139">
    <property type="component" value="Unassembled WGS sequence"/>
</dbReference>
<name>A0A920CTE9_9BACL</name>
<dbReference type="GO" id="GO:0005524">
    <property type="term" value="F:ATP binding"/>
    <property type="evidence" value="ECO:0007669"/>
    <property type="project" value="UniProtKB-KW"/>
</dbReference>
<dbReference type="InterPro" id="IPR003660">
    <property type="entry name" value="HAMP_dom"/>
</dbReference>
<keyword evidence="7 14" id="KW-0812">Transmembrane</keyword>
<keyword evidence="13 14" id="KW-0472">Membrane</keyword>
<dbReference type="Pfam" id="PF02743">
    <property type="entry name" value="dCache_1"/>
    <property type="match status" value="1"/>
</dbReference>
<dbReference type="AlphaFoldDB" id="A0A920CTE9"/>
<dbReference type="InterPro" id="IPR033479">
    <property type="entry name" value="dCache_1"/>
</dbReference>
<keyword evidence="9 17" id="KW-0418">Kinase</keyword>
<sequence>MIVKWRFGDMKMNRKLLLSFIMLVSIPLVLMGYYSSVKYTQSIEQKTIAYSMKMQDSMMVRVDDYIEDMMSISSIPAYIDDLKQNLIRSNEYYAERQHDSLEPVMPDHFPQLLSIQRGIEGELGFINSIKRGANAVYLFDKYGNSYYSIASGGIRSHLDASYAYWLDKLEHSKGEAALLPTEKYISNLQSEKYAFTVVRKIMDRSLQPIGLIAIDANISVIDDQIAELDQVTKGKSLIVDQAGNVIYDSRKQLVASNLITDETVKQAKQWRGSFFHTEAGEQWLNIYSTSERTGWKVITSIPVSELTSETVAVRSVIWITTIIAVILSVAVAIVLSYAITKPLRRMASLMKRVQEGNFQVKFPVKYRDEVGLLGSQFNRMTVRLEQLIQDIYEMETKKNKAELQALQNQINPHFMYNTLESIRMSAEVNDDSSTADMIATLGKLLRYSISELDGYTVLRDELQHVQHYVELLNYRYPDRFVLQCEVEQELLNRPVIKLMLQPVVENAIYHGLDERKSRMFISIRTVVSQHVVAIRIADNGIGIEPDRLAQLNEGLGNPRRFGVAPGPEGEGAKSGGIGLKNVNERIKLQYGPQYGLSVSSVPEEGTEVEILLPVERRAMRSG</sequence>
<dbReference type="InterPro" id="IPR003594">
    <property type="entry name" value="HATPase_dom"/>
</dbReference>
<dbReference type="Gene3D" id="3.30.565.10">
    <property type="entry name" value="Histidine kinase-like ATPase, C-terminal domain"/>
    <property type="match status" value="1"/>
</dbReference>
<dbReference type="GO" id="GO:0005886">
    <property type="term" value="C:plasma membrane"/>
    <property type="evidence" value="ECO:0007669"/>
    <property type="project" value="UniProtKB-SubCell"/>
</dbReference>
<dbReference type="PANTHER" id="PTHR34220:SF7">
    <property type="entry name" value="SENSOR HISTIDINE KINASE YPDA"/>
    <property type="match status" value="1"/>
</dbReference>
<evidence type="ECO:0000259" key="15">
    <source>
        <dbReference type="PROSITE" id="PS50109"/>
    </source>
</evidence>
<dbReference type="GO" id="GO:0000155">
    <property type="term" value="F:phosphorelay sensor kinase activity"/>
    <property type="evidence" value="ECO:0007669"/>
    <property type="project" value="InterPro"/>
</dbReference>
<comment type="catalytic activity">
    <reaction evidence="1">
        <text>ATP + protein L-histidine = ADP + protein N-phospho-L-histidine.</text>
        <dbReference type="EC" id="2.7.13.3"/>
    </reaction>
</comment>
<dbReference type="Gene3D" id="6.10.340.10">
    <property type="match status" value="1"/>
</dbReference>
<keyword evidence="8" id="KW-0547">Nucleotide-binding</keyword>
<reference evidence="17" key="1">
    <citation type="submission" date="2021-03" db="EMBL/GenBank/DDBJ databases">
        <title>Antimicrobial resistance genes in bacteria isolated from Japanese honey, and their potential for conferring macrolide and lincosamide resistance in the American foulbrood pathogen Paenibacillus larvae.</title>
        <authorList>
            <person name="Okamoto M."/>
            <person name="Kumagai M."/>
            <person name="Kanamori H."/>
            <person name="Takamatsu D."/>
        </authorList>
    </citation>
    <scope>NUCLEOTIDE SEQUENCE</scope>
    <source>
        <strain evidence="17">J40TS1</strain>
    </source>
</reference>
<evidence type="ECO:0000256" key="4">
    <source>
        <dbReference type="ARBA" id="ARBA00022475"/>
    </source>
</evidence>
<evidence type="ECO:0000256" key="6">
    <source>
        <dbReference type="ARBA" id="ARBA00022679"/>
    </source>
</evidence>
<dbReference type="PROSITE" id="PS50885">
    <property type="entry name" value="HAMP"/>
    <property type="match status" value="1"/>
</dbReference>
<gene>
    <name evidence="17" type="ORF">J40TS1_14590</name>
</gene>
<protein>
    <recommendedName>
        <fullName evidence="3">histidine kinase</fullName>
        <ecNumber evidence="3">2.7.13.3</ecNumber>
    </recommendedName>
</protein>
<dbReference type="InterPro" id="IPR036890">
    <property type="entry name" value="HATPase_C_sf"/>
</dbReference>
<dbReference type="SUPFAM" id="SSF158472">
    <property type="entry name" value="HAMP domain-like"/>
    <property type="match status" value="1"/>
</dbReference>
<evidence type="ECO:0000256" key="3">
    <source>
        <dbReference type="ARBA" id="ARBA00012438"/>
    </source>
</evidence>
<feature type="transmembrane region" description="Helical" evidence="14">
    <location>
        <begin position="316"/>
        <end position="340"/>
    </location>
</feature>
<dbReference type="PROSITE" id="PS50109">
    <property type="entry name" value="HIS_KIN"/>
    <property type="match status" value="1"/>
</dbReference>
<comment type="subcellular location">
    <subcellularLocation>
        <location evidence="2">Cell membrane</location>
        <topology evidence="2">Multi-pass membrane protein</topology>
    </subcellularLocation>
</comment>
<dbReference type="EMBL" id="BOSE01000002">
    <property type="protein sequence ID" value="GIP15817.1"/>
    <property type="molecule type" value="Genomic_DNA"/>
</dbReference>
<keyword evidence="11 14" id="KW-1133">Transmembrane helix</keyword>
<dbReference type="SUPFAM" id="SSF55874">
    <property type="entry name" value="ATPase domain of HSP90 chaperone/DNA topoisomerase II/histidine kinase"/>
    <property type="match status" value="1"/>
</dbReference>
<dbReference type="Pfam" id="PF00672">
    <property type="entry name" value="HAMP"/>
    <property type="match status" value="1"/>
</dbReference>
<dbReference type="EC" id="2.7.13.3" evidence="3"/>
<evidence type="ECO:0000313" key="18">
    <source>
        <dbReference type="Proteomes" id="UP000683139"/>
    </source>
</evidence>
<dbReference type="SMART" id="SM00387">
    <property type="entry name" value="HATPase_c"/>
    <property type="match status" value="1"/>
</dbReference>
<feature type="domain" description="HAMP" evidence="16">
    <location>
        <begin position="337"/>
        <end position="389"/>
    </location>
</feature>
<dbReference type="Gene3D" id="3.30.450.20">
    <property type="entry name" value="PAS domain"/>
    <property type="match status" value="2"/>
</dbReference>
<evidence type="ECO:0000256" key="2">
    <source>
        <dbReference type="ARBA" id="ARBA00004651"/>
    </source>
</evidence>
<keyword evidence="4" id="KW-1003">Cell membrane</keyword>
<evidence type="ECO:0000256" key="5">
    <source>
        <dbReference type="ARBA" id="ARBA00022553"/>
    </source>
</evidence>
<keyword evidence="18" id="KW-1185">Reference proteome</keyword>
<dbReference type="CDD" id="cd12912">
    <property type="entry name" value="PDC2_MCP_like"/>
    <property type="match status" value="1"/>
</dbReference>
<dbReference type="PANTHER" id="PTHR34220">
    <property type="entry name" value="SENSOR HISTIDINE KINASE YPDA"/>
    <property type="match status" value="1"/>
</dbReference>
<evidence type="ECO:0000256" key="11">
    <source>
        <dbReference type="ARBA" id="ARBA00022989"/>
    </source>
</evidence>
<dbReference type="PRINTS" id="PR00344">
    <property type="entry name" value="BCTRLSENSOR"/>
</dbReference>
<dbReference type="RefSeq" id="WP_213514085.1">
    <property type="nucleotide sequence ID" value="NZ_BOSE01000002.1"/>
</dbReference>
<keyword evidence="5" id="KW-0597">Phosphoprotein</keyword>
<proteinExistence type="predicted"/>
<dbReference type="InterPro" id="IPR004358">
    <property type="entry name" value="Sig_transdc_His_kin-like_C"/>
</dbReference>
<accession>A0A920CTE9</accession>
<dbReference type="CDD" id="cd06225">
    <property type="entry name" value="HAMP"/>
    <property type="match status" value="1"/>
</dbReference>
<evidence type="ECO:0000256" key="1">
    <source>
        <dbReference type="ARBA" id="ARBA00000085"/>
    </source>
</evidence>
<keyword evidence="10" id="KW-0067">ATP-binding</keyword>
<keyword evidence="6" id="KW-0808">Transferase</keyword>
<evidence type="ECO:0000256" key="10">
    <source>
        <dbReference type="ARBA" id="ARBA00022840"/>
    </source>
</evidence>
<evidence type="ECO:0000256" key="13">
    <source>
        <dbReference type="ARBA" id="ARBA00023136"/>
    </source>
</evidence>
<dbReference type="InterPro" id="IPR050640">
    <property type="entry name" value="Bact_2-comp_sensor_kinase"/>
</dbReference>
<dbReference type="InterPro" id="IPR010559">
    <property type="entry name" value="Sig_transdc_His_kin_internal"/>
</dbReference>
<evidence type="ECO:0000313" key="17">
    <source>
        <dbReference type="EMBL" id="GIP15817.1"/>
    </source>
</evidence>
<evidence type="ECO:0000259" key="16">
    <source>
        <dbReference type="PROSITE" id="PS50885"/>
    </source>
</evidence>
<keyword evidence="12" id="KW-0902">Two-component regulatory system</keyword>
<feature type="domain" description="Histidine kinase" evidence="15">
    <location>
        <begin position="496"/>
        <end position="616"/>
    </location>
</feature>